<feature type="domain" description="HTH lacI-type" evidence="4">
    <location>
        <begin position="5"/>
        <end position="59"/>
    </location>
</feature>
<accession>A0A1I7FE58</accession>
<dbReference type="SUPFAM" id="SSF47413">
    <property type="entry name" value="lambda repressor-like DNA-binding domains"/>
    <property type="match status" value="1"/>
</dbReference>
<sequence length="335" mass="37573">MNKPITIKEIARDLGVSFSTVSKSLNDSSEISEKTKKKVKEYAALRGYTPNQIALSLKNSATFTIGVIIPDIQNAFFASVLKNIEIHAKSYGYRIVTFFTNEKLKEEEESLKILSKGLVDGLIICPSEETFKKRKFAHFDAVKNMNTPVLVFDRVDENLDFDSVSVDDFGSIISGLDYLYEKGARSILFASTIPALSVGKKRKEAFEKFLKDNPEVKGTILEDQENGVLQNMLLEVLKTEKIDAVFGMDIDSTMLASGAISMIGKEFKEEISLLGYVNKQYNRLVYPKISYINQFPEKIGQMAVDIIVDKIKIGNSKILKKEVIETFIAIKDTSK</sequence>
<evidence type="ECO:0000256" key="3">
    <source>
        <dbReference type="ARBA" id="ARBA00023163"/>
    </source>
</evidence>
<keyword evidence="6" id="KW-1185">Reference proteome</keyword>
<dbReference type="Pfam" id="PF13407">
    <property type="entry name" value="Peripla_BP_4"/>
    <property type="match status" value="1"/>
</dbReference>
<organism evidence="5 6">
    <name type="scientific">Pustulibacterium marinum</name>
    <dbReference type="NCBI Taxonomy" id="1224947"/>
    <lineage>
        <taxon>Bacteria</taxon>
        <taxon>Pseudomonadati</taxon>
        <taxon>Bacteroidota</taxon>
        <taxon>Flavobacteriia</taxon>
        <taxon>Flavobacteriales</taxon>
        <taxon>Flavobacteriaceae</taxon>
        <taxon>Pustulibacterium</taxon>
    </lineage>
</organism>
<evidence type="ECO:0000313" key="6">
    <source>
        <dbReference type="Proteomes" id="UP000199138"/>
    </source>
</evidence>
<dbReference type="PANTHER" id="PTHR30146:SF109">
    <property type="entry name" value="HTH-TYPE TRANSCRIPTIONAL REGULATOR GALS"/>
    <property type="match status" value="1"/>
</dbReference>
<dbReference type="InterPro" id="IPR028082">
    <property type="entry name" value="Peripla_BP_I"/>
</dbReference>
<evidence type="ECO:0000259" key="4">
    <source>
        <dbReference type="PROSITE" id="PS50932"/>
    </source>
</evidence>
<dbReference type="CDD" id="cd01392">
    <property type="entry name" value="HTH_LacI"/>
    <property type="match status" value="1"/>
</dbReference>
<keyword evidence="1" id="KW-0805">Transcription regulation</keyword>
<keyword evidence="2" id="KW-0238">DNA-binding</keyword>
<dbReference type="Gene3D" id="1.10.260.40">
    <property type="entry name" value="lambda repressor-like DNA-binding domains"/>
    <property type="match status" value="1"/>
</dbReference>
<keyword evidence="3" id="KW-0804">Transcription</keyword>
<dbReference type="SUPFAM" id="SSF53822">
    <property type="entry name" value="Periplasmic binding protein-like I"/>
    <property type="match status" value="1"/>
</dbReference>
<dbReference type="EMBL" id="FPBK01000001">
    <property type="protein sequence ID" value="SFU34510.1"/>
    <property type="molecule type" value="Genomic_DNA"/>
</dbReference>
<dbReference type="Proteomes" id="UP000199138">
    <property type="component" value="Unassembled WGS sequence"/>
</dbReference>
<proteinExistence type="predicted"/>
<dbReference type="GO" id="GO:0000976">
    <property type="term" value="F:transcription cis-regulatory region binding"/>
    <property type="evidence" value="ECO:0007669"/>
    <property type="project" value="TreeGrafter"/>
</dbReference>
<evidence type="ECO:0000256" key="1">
    <source>
        <dbReference type="ARBA" id="ARBA00023015"/>
    </source>
</evidence>
<dbReference type="Pfam" id="PF00356">
    <property type="entry name" value="LacI"/>
    <property type="match status" value="1"/>
</dbReference>
<dbReference type="AlphaFoldDB" id="A0A1I7FE58"/>
<gene>
    <name evidence="5" type="ORF">SAMN05216480_101905</name>
</gene>
<dbReference type="STRING" id="1224947.SAMN05216480_101905"/>
<dbReference type="OrthoDB" id="9768806at2"/>
<dbReference type="Gene3D" id="3.40.50.2300">
    <property type="match status" value="2"/>
</dbReference>
<dbReference type="CDD" id="cd06267">
    <property type="entry name" value="PBP1_LacI_sugar_binding-like"/>
    <property type="match status" value="1"/>
</dbReference>
<dbReference type="PANTHER" id="PTHR30146">
    <property type="entry name" value="LACI-RELATED TRANSCRIPTIONAL REPRESSOR"/>
    <property type="match status" value="1"/>
</dbReference>
<dbReference type="InterPro" id="IPR010982">
    <property type="entry name" value="Lambda_DNA-bd_dom_sf"/>
</dbReference>
<reference evidence="5 6" key="1">
    <citation type="submission" date="2016-10" db="EMBL/GenBank/DDBJ databases">
        <authorList>
            <person name="de Groot N.N."/>
        </authorList>
    </citation>
    <scope>NUCLEOTIDE SEQUENCE [LARGE SCALE GENOMIC DNA]</scope>
    <source>
        <strain evidence="5 6">CGMCC 1.12333</strain>
    </source>
</reference>
<name>A0A1I7FE58_9FLAO</name>
<protein>
    <submittedName>
        <fullName evidence="5">LacI family transcriptional regulator</fullName>
    </submittedName>
</protein>
<dbReference type="GO" id="GO:0003700">
    <property type="term" value="F:DNA-binding transcription factor activity"/>
    <property type="evidence" value="ECO:0007669"/>
    <property type="project" value="TreeGrafter"/>
</dbReference>
<dbReference type="SMART" id="SM00354">
    <property type="entry name" value="HTH_LACI"/>
    <property type="match status" value="1"/>
</dbReference>
<evidence type="ECO:0000313" key="5">
    <source>
        <dbReference type="EMBL" id="SFU34510.1"/>
    </source>
</evidence>
<dbReference type="InterPro" id="IPR000843">
    <property type="entry name" value="HTH_LacI"/>
</dbReference>
<dbReference type="RefSeq" id="WP_093023365.1">
    <property type="nucleotide sequence ID" value="NZ_FPBK01000001.1"/>
</dbReference>
<dbReference type="PROSITE" id="PS50932">
    <property type="entry name" value="HTH_LACI_2"/>
    <property type="match status" value="1"/>
</dbReference>
<dbReference type="InterPro" id="IPR025997">
    <property type="entry name" value="SBP_2_dom"/>
</dbReference>
<evidence type="ECO:0000256" key="2">
    <source>
        <dbReference type="ARBA" id="ARBA00023125"/>
    </source>
</evidence>